<sequence length="146" mass="16002">MTLSWLAIDGGAAVAAGGQRGASGGPDSGLEEGEASRTLGEDVVFEDAVHTFRDIHWGEHQYRIHSFLYGEYDVWGLTATICIDAARLALGQEPLFQERCPGGHHYSAFFWDGTSLRLRPCASTAPSSMREQQEQQERGDVARCRS</sequence>
<dbReference type="GeneID" id="9616323"/>
<protein>
    <recommendedName>
        <fullName evidence="4">Nudix hydrolase domain-containing protein</fullName>
    </recommendedName>
</protein>
<dbReference type="RefSeq" id="XP_002953684.1">
    <property type="nucleotide sequence ID" value="XM_002953638.1"/>
</dbReference>
<proteinExistence type="predicted"/>
<feature type="compositionally biased region" description="Basic and acidic residues" evidence="1">
    <location>
        <begin position="131"/>
        <end position="146"/>
    </location>
</feature>
<feature type="region of interest" description="Disordered" evidence="1">
    <location>
        <begin position="124"/>
        <end position="146"/>
    </location>
</feature>
<dbReference type="InParanoid" id="D8U4N7"/>
<feature type="region of interest" description="Disordered" evidence="1">
    <location>
        <begin position="15"/>
        <end position="35"/>
    </location>
</feature>
<dbReference type="EMBL" id="GL378358">
    <property type="protein sequence ID" value="EFJ45308.1"/>
    <property type="molecule type" value="Genomic_DNA"/>
</dbReference>
<dbReference type="Proteomes" id="UP000001058">
    <property type="component" value="Unassembled WGS sequence"/>
</dbReference>
<dbReference type="OrthoDB" id="206213at2759"/>
<evidence type="ECO:0000256" key="1">
    <source>
        <dbReference type="SAM" id="MobiDB-lite"/>
    </source>
</evidence>
<accession>D8U4N7</accession>
<organism evidence="3">
    <name type="scientific">Volvox carteri f. nagariensis</name>
    <dbReference type="NCBI Taxonomy" id="3068"/>
    <lineage>
        <taxon>Eukaryota</taxon>
        <taxon>Viridiplantae</taxon>
        <taxon>Chlorophyta</taxon>
        <taxon>core chlorophytes</taxon>
        <taxon>Chlorophyceae</taxon>
        <taxon>CS clade</taxon>
        <taxon>Chlamydomonadales</taxon>
        <taxon>Volvocaceae</taxon>
        <taxon>Volvox</taxon>
    </lineage>
</organism>
<dbReference type="KEGG" id="vcn:VOLCADRAFT_82382"/>
<dbReference type="STRING" id="3068.D8U4N7"/>
<reference evidence="2 3" key="1">
    <citation type="journal article" date="2010" name="Science">
        <title>Genomic analysis of organismal complexity in the multicellular green alga Volvox carteri.</title>
        <authorList>
            <person name="Prochnik S.E."/>
            <person name="Umen J."/>
            <person name="Nedelcu A.M."/>
            <person name="Hallmann A."/>
            <person name="Miller S.M."/>
            <person name="Nishii I."/>
            <person name="Ferris P."/>
            <person name="Kuo A."/>
            <person name="Mitros T."/>
            <person name="Fritz-Laylin L.K."/>
            <person name="Hellsten U."/>
            <person name="Chapman J."/>
            <person name="Simakov O."/>
            <person name="Rensing S.A."/>
            <person name="Terry A."/>
            <person name="Pangilinan J."/>
            <person name="Kapitonov V."/>
            <person name="Jurka J."/>
            <person name="Salamov A."/>
            <person name="Shapiro H."/>
            <person name="Schmutz J."/>
            <person name="Grimwood J."/>
            <person name="Lindquist E."/>
            <person name="Lucas S."/>
            <person name="Grigoriev I.V."/>
            <person name="Schmitt R."/>
            <person name="Kirk D."/>
            <person name="Rokhsar D.S."/>
        </authorList>
    </citation>
    <scope>NUCLEOTIDE SEQUENCE [LARGE SCALE GENOMIC DNA]</scope>
    <source>
        <strain evidence="3">f. Nagariensis / Eve</strain>
    </source>
</reference>
<feature type="compositionally biased region" description="Gly residues" evidence="1">
    <location>
        <begin position="18"/>
        <end position="27"/>
    </location>
</feature>
<gene>
    <name evidence="2" type="ORF">VOLCADRAFT_82382</name>
</gene>
<evidence type="ECO:0000313" key="3">
    <source>
        <dbReference type="Proteomes" id="UP000001058"/>
    </source>
</evidence>
<name>D8U4N7_VOLCA</name>
<keyword evidence="3" id="KW-1185">Reference proteome</keyword>
<evidence type="ECO:0008006" key="4">
    <source>
        <dbReference type="Google" id="ProtNLM"/>
    </source>
</evidence>
<dbReference type="AlphaFoldDB" id="D8U4N7"/>
<evidence type="ECO:0000313" key="2">
    <source>
        <dbReference type="EMBL" id="EFJ45308.1"/>
    </source>
</evidence>